<protein>
    <recommendedName>
        <fullName evidence="4">DUF4380 domain-containing protein</fullName>
    </recommendedName>
</protein>
<feature type="region of interest" description="Disordered" evidence="1">
    <location>
        <begin position="86"/>
        <end position="112"/>
    </location>
</feature>
<dbReference type="EMBL" id="JACHJE010000012">
    <property type="protein sequence ID" value="MBB5128191.1"/>
    <property type="molecule type" value="Genomic_DNA"/>
</dbReference>
<keyword evidence="3" id="KW-1185">Reference proteome</keyword>
<accession>A0A7W8FC78</accession>
<gene>
    <name evidence="2" type="ORF">FHS32_004966</name>
</gene>
<dbReference type="InterPro" id="IPR014718">
    <property type="entry name" value="GH-type_carb-bd"/>
</dbReference>
<comment type="caution">
    <text evidence="2">The sequence shown here is derived from an EMBL/GenBank/DDBJ whole genome shotgun (WGS) entry which is preliminary data.</text>
</comment>
<evidence type="ECO:0008006" key="4">
    <source>
        <dbReference type="Google" id="ProtNLM"/>
    </source>
</evidence>
<dbReference type="InterPro" id="IPR025488">
    <property type="entry name" value="DUF4380"/>
</dbReference>
<dbReference type="Pfam" id="PF14315">
    <property type="entry name" value="DUF4380"/>
    <property type="match status" value="1"/>
</dbReference>
<dbReference type="AlphaFoldDB" id="A0A7W8FC78"/>
<dbReference type="Gene3D" id="2.70.98.10">
    <property type="match status" value="1"/>
</dbReference>
<organism evidence="2 3">
    <name type="scientific">Streptomyces griseoloalbus</name>
    <dbReference type="NCBI Taxonomy" id="67303"/>
    <lineage>
        <taxon>Bacteria</taxon>
        <taxon>Bacillati</taxon>
        <taxon>Actinomycetota</taxon>
        <taxon>Actinomycetes</taxon>
        <taxon>Kitasatosporales</taxon>
        <taxon>Streptomycetaceae</taxon>
        <taxon>Streptomyces</taxon>
    </lineage>
</organism>
<name>A0A7W8FC78_9ACTN</name>
<dbReference type="GO" id="GO:0030246">
    <property type="term" value="F:carbohydrate binding"/>
    <property type="evidence" value="ECO:0007669"/>
    <property type="project" value="InterPro"/>
</dbReference>
<evidence type="ECO:0000313" key="2">
    <source>
        <dbReference type="EMBL" id="MBB5128191.1"/>
    </source>
</evidence>
<evidence type="ECO:0000256" key="1">
    <source>
        <dbReference type="SAM" id="MobiDB-lite"/>
    </source>
</evidence>
<dbReference type="Proteomes" id="UP000568022">
    <property type="component" value="Unassembled WGS sequence"/>
</dbReference>
<proteinExistence type="predicted"/>
<sequence>MSSPSAAVEHPGAARVRAVRRARAGHEVVEVDNGLIRLVLAPALGGRILSAVRDGREFLHRDPALLDDALNVRDLRAVGPHDGPMSAWRNWGGDKTWPAPQGWSGPGEWAGPPDPVLDSGAYACAVDVADDGSRADITLTSGDDPRTGLRLTRRITLAAGRCDFALRLTARNVSAKNVRWALWNVTQLPGRPVRRPGDGVWLATAGSGAPDTVDLVAGTGRPRVERHGDVLHVPAQDVVGKVGFPDAAGWIAHVGPAGTWTYRFPVDPTAAYPDGGSRVEVWMEHPLPAPLVHLGGLRPSHRVVECEALGPCRELAPGESARLDGTMSLGPRLGAVTSVGRHAWWSAPLAFAEGTVTGMCVPSGSGDASLLLLDAAGRVLWRRELGICAAGVPLALDAAVPAASGTVRLEVRRGQDVLGSVAVAAP</sequence>
<reference evidence="2 3" key="1">
    <citation type="submission" date="2020-08" db="EMBL/GenBank/DDBJ databases">
        <title>Genomic Encyclopedia of Type Strains, Phase III (KMG-III): the genomes of soil and plant-associated and newly described type strains.</title>
        <authorList>
            <person name="Whitman W."/>
        </authorList>
    </citation>
    <scope>NUCLEOTIDE SEQUENCE [LARGE SCALE GENOMIC DNA]</scope>
    <source>
        <strain evidence="2 3">CECT 3226</strain>
    </source>
</reference>
<evidence type="ECO:0000313" key="3">
    <source>
        <dbReference type="Proteomes" id="UP000568022"/>
    </source>
</evidence>